<keyword evidence="6" id="KW-1185">Reference proteome</keyword>
<dbReference type="InterPro" id="IPR050570">
    <property type="entry name" value="Cell_wall_metabolism_enzyme"/>
</dbReference>
<feature type="domain" description="M23ase beta-sheet core" evidence="4">
    <location>
        <begin position="306"/>
        <end position="401"/>
    </location>
</feature>
<dbReference type="EMBL" id="STGY01000032">
    <property type="protein sequence ID" value="THV42000.1"/>
    <property type="molecule type" value="Genomic_DNA"/>
</dbReference>
<name>A0A4S8QCH5_9ACTN</name>
<dbReference type="Pfam" id="PF01551">
    <property type="entry name" value="Peptidase_M23"/>
    <property type="match status" value="1"/>
</dbReference>
<dbReference type="RefSeq" id="WP_136534155.1">
    <property type="nucleotide sequence ID" value="NZ_STGY01000032.1"/>
</dbReference>
<organism evidence="5 6">
    <name type="scientific">Glycomyces buryatensis</name>
    <dbReference type="NCBI Taxonomy" id="2570927"/>
    <lineage>
        <taxon>Bacteria</taxon>
        <taxon>Bacillati</taxon>
        <taxon>Actinomycetota</taxon>
        <taxon>Actinomycetes</taxon>
        <taxon>Glycomycetales</taxon>
        <taxon>Glycomycetaceae</taxon>
        <taxon>Glycomyces</taxon>
    </lineage>
</organism>
<dbReference type="OrthoDB" id="1099523at2"/>
<dbReference type="PANTHER" id="PTHR21666:SF270">
    <property type="entry name" value="MUREIN HYDROLASE ACTIVATOR ENVC"/>
    <property type="match status" value="1"/>
</dbReference>
<sequence>MRRIGLLLAALLIAGAASSPVWAASQSELDRVEREKAEMAAQLEDASDEVRAAGATLAETEARLPGAEDAIDVAEGRVAAAETEAAQAQREADAAAEALAEAEAEYEEAAAAVEAAREARASTIRATYQGAELITLDAILASGEPARAVEGLTYLEFLNESKYQAVEEITLQRRIASNAEGTAAVAEAEAAEAEVAAEAALAQAETRAAEAQAARDEVNRLIGDRADALAVAESAESEAQSEYEELEAESQRLADALRNADSGSSGGSDSGGSSSGGGGGGWVVPVSGWKSSDFGWRTHPIYGTSRFHGGTDFAAGSGTTIHAADSGTVVYAGWNGGYGNLTCIGHGGGVTSCYAHQSAIWVSNGEHVGRDEGIGAVGSTGASTGAHLHFEVRVNGERVNPLGYLPSCLCR</sequence>
<feature type="compositionally biased region" description="Gly residues" evidence="2">
    <location>
        <begin position="264"/>
        <end position="282"/>
    </location>
</feature>
<evidence type="ECO:0000313" key="6">
    <source>
        <dbReference type="Proteomes" id="UP000308760"/>
    </source>
</evidence>
<evidence type="ECO:0000256" key="2">
    <source>
        <dbReference type="SAM" id="MobiDB-lite"/>
    </source>
</evidence>
<dbReference type="GO" id="GO:0004222">
    <property type="term" value="F:metalloendopeptidase activity"/>
    <property type="evidence" value="ECO:0007669"/>
    <property type="project" value="TreeGrafter"/>
</dbReference>
<dbReference type="Gene3D" id="2.70.70.10">
    <property type="entry name" value="Glucose Permease (Domain IIA)"/>
    <property type="match status" value="1"/>
</dbReference>
<evidence type="ECO:0000313" key="5">
    <source>
        <dbReference type="EMBL" id="THV42000.1"/>
    </source>
</evidence>
<feature type="region of interest" description="Disordered" evidence="2">
    <location>
        <begin position="258"/>
        <end position="282"/>
    </location>
</feature>
<gene>
    <name evidence="5" type="ORF">FAB82_08725</name>
</gene>
<reference evidence="6" key="1">
    <citation type="submission" date="2019-04" db="EMBL/GenBank/DDBJ databases">
        <title>Nocardioides xinjiangensis sp. nov.</title>
        <authorList>
            <person name="Liu S."/>
        </authorList>
    </citation>
    <scope>NUCLEOTIDE SEQUENCE [LARGE SCALE GENOMIC DNA]</scope>
    <source>
        <strain evidence="6">18</strain>
    </source>
</reference>
<feature type="coiled-coil region" evidence="1">
    <location>
        <begin position="29"/>
        <end position="119"/>
    </location>
</feature>
<dbReference type="CDD" id="cd12797">
    <property type="entry name" value="M23_peptidase"/>
    <property type="match status" value="1"/>
</dbReference>
<protein>
    <submittedName>
        <fullName evidence="5">M23 family metallopeptidase</fullName>
    </submittedName>
</protein>
<dbReference type="Proteomes" id="UP000308760">
    <property type="component" value="Unassembled WGS sequence"/>
</dbReference>
<keyword evidence="1" id="KW-0175">Coiled coil</keyword>
<feature type="signal peptide" evidence="3">
    <location>
        <begin position="1"/>
        <end position="23"/>
    </location>
</feature>
<proteinExistence type="predicted"/>
<feature type="chain" id="PRO_5020609643" evidence="3">
    <location>
        <begin position="24"/>
        <end position="411"/>
    </location>
</feature>
<dbReference type="SUPFAM" id="SSF51261">
    <property type="entry name" value="Duplicated hybrid motif"/>
    <property type="match status" value="1"/>
</dbReference>
<comment type="caution">
    <text evidence="5">The sequence shown here is derived from an EMBL/GenBank/DDBJ whole genome shotgun (WGS) entry which is preliminary data.</text>
</comment>
<reference evidence="5 6" key="2">
    <citation type="submission" date="2019-05" db="EMBL/GenBank/DDBJ databases">
        <title>Glycomyces buryatensis sp. nov.</title>
        <authorList>
            <person name="Nikitina E."/>
        </authorList>
    </citation>
    <scope>NUCLEOTIDE SEQUENCE [LARGE SCALE GENOMIC DNA]</scope>
    <source>
        <strain evidence="5 6">18</strain>
    </source>
</reference>
<accession>A0A4S8QCH5</accession>
<evidence type="ECO:0000259" key="4">
    <source>
        <dbReference type="Pfam" id="PF01551"/>
    </source>
</evidence>
<dbReference type="InterPro" id="IPR011055">
    <property type="entry name" value="Dup_hybrid_motif"/>
</dbReference>
<evidence type="ECO:0000256" key="1">
    <source>
        <dbReference type="SAM" id="Coils"/>
    </source>
</evidence>
<dbReference type="InterPro" id="IPR016047">
    <property type="entry name" value="M23ase_b-sheet_dom"/>
</dbReference>
<dbReference type="AlphaFoldDB" id="A0A4S8QCH5"/>
<keyword evidence="3" id="KW-0732">Signal</keyword>
<evidence type="ECO:0000256" key="3">
    <source>
        <dbReference type="SAM" id="SignalP"/>
    </source>
</evidence>
<dbReference type="PANTHER" id="PTHR21666">
    <property type="entry name" value="PEPTIDASE-RELATED"/>
    <property type="match status" value="1"/>
</dbReference>